<gene>
    <name evidence="4" type="primary">LOC111124468</name>
</gene>
<name>A0A8B8D5V2_CRAVI</name>
<protein>
    <submittedName>
        <fullName evidence="4">Calcium-activated chloride channel regulator 1-like isoform X2</fullName>
    </submittedName>
</protein>
<dbReference type="Proteomes" id="UP000694844">
    <property type="component" value="Chromosome 3"/>
</dbReference>
<organism evidence="3 4">
    <name type="scientific">Crassostrea virginica</name>
    <name type="common">Eastern oyster</name>
    <dbReference type="NCBI Taxonomy" id="6565"/>
    <lineage>
        <taxon>Eukaryota</taxon>
        <taxon>Metazoa</taxon>
        <taxon>Spiralia</taxon>
        <taxon>Lophotrochozoa</taxon>
        <taxon>Mollusca</taxon>
        <taxon>Bivalvia</taxon>
        <taxon>Autobranchia</taxon>
        <taxon>Pteriomorphia</taxon>
        <taxon>Ostreida</taxon>
        <taxon>Ostreoidea</taxon>
        <taxon>Ostreidae</taxon>
        <taxon>Crassostrea</taxon>
    </lineage>
</organism>
<dbReference type="AlphaFoldDB" id="A0A8B8D5V2"/>
<reference evidence="4" key="1">
    <citation type="submission" date="2025-08" db="UniProtKB">
        <authorList>
            <consortium name="RefSeq"/>
        </authorList>
    </citation>
    <scope>IDENTIFICATION</scope>
    <source>
        <tissue evidence="4">Whole sample</tissue>
    </source>
</reference>
<dbReference type="GeneID" id="111124468"/>
<proteinExistence type="predicted"/>
<dbReference type="InterPro" id="IPR013642">
    <property type="entry name" value="CLCA_N"/>
</dbReference>
<dbReference type="OrthoDB" id="687730at2759"/>
<feature type="signal peptide" evidence="1">
    <location>
        <begin position="1"/>
        <end position="18"/>
    </location>
</feature>
<evidence type="ECO:0000313" key="4">
    <source>
        <dbReference type="RefSeq" id="XP_022323035.1"/>
    </source>
</evidence>
<evidence type="ECO:0000259" key="2">
    <source>
        <dbReference type="Pfam" id="PF08434"/>
    </source>
</evidence>
<feature type="domain" description="Calcium-activated chloride channel N-terminal" evidence="2">
    <location>
        <begin position="25"/>
        <end position="290"/>
    </location>
</feature>
<dbReference type="RefSeq" id="XP_022323035.1">
    <property type="nucleotide sequence ID" value="XM_022467327.1"/>
</dbReference>
<keyword evidence="3" id="KW-1185">Reference proteome</keyword>
<accession>A0A8B8D5V2</accession>
<keyword evidence="1" id="KW-0732">Signal</keyword>
<evidence type="ECO:0000313" key="3">
    <source>
        <dbReference type="Proteomes" id="UP000694844"/>
    </source>
</evidence>
<dbReference type="Pfam" id="PF08434">
    <property type="entry name" value="CLCA"/>
    <property type="match status" value="1"/>
</dbReference>
<evidence type="ECO:0000256" key="1">
    <source>
        <dbReference type="SAM" id="SignalP"/>
    </source>
</evidence>
<feature type="chain" id="PRO_5033984527" evidence="1">
    <location>
        <begin position="19"/>
        <end position="878"/>
    </location>
</feature>
<sequence length="878" mass="98409">MKIGIAVLLSCLVVCIRGLESQSHIKISNNGYQLLVVAVHDSVPDDPALLQKLKGVITKASKVLYTATRKRAYFRKVFFLLPNSWANKPEYKPSTSVSISGADIIFSAPRATRRSFSYTRSYAGCGQPGFHVQLLTDVLSNSHPLAQSTPEKYLVHEFATLRYGVFQEYPSPGENEFYFSTTFGRLDPVRCTVGLRGIIKNAQGFCLFTSIDPDTGEFPPGCAYIPYPYRAAGTASMMDHQYVREIQDFCDDDHTQGHYSHNVEPPNRHNRLCSHRSTWDVISNTPDFQGNANPPTTLSDSQLAPQFIIFRAPSRRRRRLAVILDSPKEFHKRLRLHQAVDHFLGDGFDDDTKVAIIHDDVTNGRGTRMRGRRSATVKSSLQNLHDSVDPSALPSRIRAGIEVLKKKNSTKEGMEFHLILISCNNQTVLEEGNIQKMVDFGITPHFYNCEENRMKNIEETIKQQGGLVEIKSHRSIFSALQRLSEKLHGDEKNLSVQLVNENLELAGEGTHQTYLPVDESLHGELVVRLHYTTAPPSVSVIAPNGSACGYTATNHKLRYIKISSFVTENEHGKWSVAITNKTPYHESIHLLVVLKSQSTEDEVPIRTNAWVKVFHEHSPPRVGVYAEVMYGGHPVVNANVSAHVYHRERKVASLALRDTGGGFDIMKHDGIYSNSFTEMDAHGIHYVEVTVKDSLNNLEIHKTYEIPIPTEQDKGEPGHVPMPDYHTERVRLKHGLRRSTSTGQFHIDQRWDLVGNPDPYPPARVIDLQIDGVDRKERRVTLSWTAPGSNLDTGTASSYEIRYQTNGTALVHEPTAAWLVTDDMIVGTSGGPRGAGQTEHVTVQFPPSLKWVAVMLRAVDENNNKGEFSNMMTTFFEL</sequence>